<gene>
    <name evidence="1" type="ORF">SDC9_161202</name>
</gene>
<proteinExistence type="predicted"/>
<sequence>MQRHPVSGGGHQVKHRLHQRKRYTYAQYARAYTQWYADSRKAQRLKAYAAPELALCRTYGR</sequence>
<evidence type="ECO:0000313" key="1">
    <source>
        <dbReference type="EMBL" id="MPN13876.1"/>
    </source>
</evidence>
<accession>A0A645FJP3</accession>
<comment type="caution">
    <text evidence="1">The sequence shown here is derived from an EMBL/GenBank/DDBJ whole genome shotgun (WGS) entry which is preliminary data.</text>
</comment>
<protein>
    <submittedName>
        <fullName evidence="1">Uncharacterized protein</fullName>
    </submittedName>
</protein>
<dbReference type="AlphaFoldDB" id="A0A645FJP3"/>
<name>A0A645FJP3_9ZZZZ</name>
<organism evidence="1">
    <name type="scientific">bioreactor metagenome</name>
    <dbReference type="NCBI Taxonomy" id="1076179"/>
    <lineage>
        <taxon>unclassified sequences</taxon>
        <taxon>metagenomes</taxon>
        <taxon>ecological metagenomes</taxon>
    </lineage>
</organism>
<reference evidence="1" key="1">
    <citation type="submission" date="2019-08" db="EMBL/GenBank/DDBJ databases">
        <authorList>
            <person name="Kucharzyk K."/>
            <person name="Murdoch R.W."/>
            <person name="Higgins S."/>
            <person name="Loffler F."/>
        </authorList>
    </citation>
    <scope>NUCLEOTIDE SEQUENCE</scope>
</reference>
<dbReference type="EMBL" id="VSSQ01060429">
    <property type="protein sequence ID" value="MPN13876.1"/>
    <property type="molecule type" value="Genomic_DNA"/>
</dbReference>